<evidence type="ECO:0000313" key="2">
    <source>
        <dbReference type="EMBL" id="TBU28521.1"/>
    </source>
</evidence>
<feature type="compositionally biased region" description="Basic and acidic residues" evidence="1">
    <location>
        <begin position="101"/>
        <end position="128"/>
    </location>
</feature>
<feature type="compositionally biased region" description="Acidic residues" evidence="1">
    <location>
        <begin position="143"/>
        <end position="156"/>
    </location>
</feature>
<dbReference type="OrthoDB" id="3268127at2759"/>
<dbReference type="EMBL" id="ML143421">
    <property type="protein sequence ID" value="TBU28521.1"/>
    <property type="molecule type" value="Genomic_DNA"/>
</dbReference>
<feature type="compositionally biased region" description="Low complexity" evidence="1">
    <location>
        <begin position="86"/>
        <end position="99"/>
    </location>
</feature>
<sequence>MQAAVCLPPTTPTRSAYSSPTNYSHPPLRSSPLASPASSPAARAEARRRSHYKANPFSTPASHRSRDTHAQESRRRSSYTPSIFVQGSSTQGASSSAPTEEPPRKTFLRERLKARCLERAAQKRERALARGSRHLSSDRSSDGIDEMMEEDDEEEEVMLNDELFRRIVDSAKRKERHAYRLSYAYDVGSSFDPDMEDPQSWETELNGSKPYSTEPDDLLEEELEAYAAEAELNLDDLQGEDIWSLSDFEDFGVTTQDAMDTD</sequence>
<proteinExistence type="predicted"/>
<organism evidence="2">
    <name type="scientific">Dichomitus squalens</name>
    <dbReference type="NCBI Taxonomy" id="114155"/>
    <lineage>
        <taxon>Eukaryota</taxon>
        <taxon>Fungi</taxon>
        <taxon>Dikarya</taxon>
        <taxon>Basidiomycota</taxon>
        <taxon>Agaricomycotina</taxon>
        <taxon>Agaricomycetes</taxon>
        <taxon>Polyporales</taxon>
        <taxon>Polyporaceae</taxon>
        <taxon>Dichomitus</taxon>
    </lineage>
</organism>
<gene>
    <name evidence="2" type="ORF">BD311DRAFT_865458</name>
</gene>
<dbReference type="Proteomes" id="UP000292957">
    <property type="component" value="Unassembled WGS sequence"/>
</dbReference>
<reference evidence="2" key="1">
    <citation type="submission" date="2019-01" db="EMBL/GenBank/DDBJ databases">
        <title>Draft genome sequences of three monokaryotic isolates of the white-rot basidiomycete fungus Dichomitus squalens.</title>
        <authorList>
            <consortium name="DOE Joint Genome Institute"/>
            <person name="Lopez S.C."/>
            <person name="Andreopoulos B."/>
            <person name="Pangilinan J."/>
            <person name="Lipzen A."/>
            <person name="Riley R."/>
            <person name="Ahrendt S."/>
            <person name="Ng V."/>
            <person name="Barry K."/>
            <person name="Daum C."/>
            <person name="Grigoriev I.V."/>
            <person name="Hilden K.S."/>
            <person name="Makela M.R."/>
            <person name="de Vries R.P."/>
        </authorList>
    </citation>
    <scope>NUCLEOTIDE SEQUENCE [LARGE SCALE GENOMIC DNA]</scope>
    <source>
        <strain evidence="2">OM18370.1</strain>
    </source>
</reference>
<dbReference type="AlphaFoldDB" id="A0A4Q9MQK2"/>
<feature type="compositionally biased region" description="Low complexity" evidence="1">
    <location>
        <begin position="26"/>
        <end position="43"/>
    </location>
</feature>
<feature type="compositionally biased region" description="Polar residues" evidence="1">
    <location>
        <begin position="12"/>
        <end position="24"/>
    </location>
</feature>
<accession>A0A4Q9MQK2</accession>
<feature type="region of interest" description="Disordered" evidence="1">
    <location>
        <begin position="1"/>
        <end position="156"/>
    </location>
</feature>
<feature type="compositionally biased region" description="Basic and acidic residues" evidence="1">
    <location>
        <begin position="64"/>
        <end position="75"/>
    </location>
</feature>
<feature type="compositionally biased region" description="Polar residues" evidence="1">
    <location>
        <begin position="200"/>
        <end position="211"/>
    </location>
</feature>
<protein>
    <submittedName>
        <fullName evidence="2">Uncharacterized protein</fullName>
    </submittedName>
</protein>
<evidence type="ECO:0000256" key="1">
    <source>
        <dbReference type="SAM" id="MobiDB-lite"/>
    </source>
</evidence>
<feature type="region of interest" description="Disordered" evidence="1">
    <location>
        <begin position="187"/>
        <end position="215"/>
    </location>
</feature>
<name>A0A4Q9MQK2_9APHY</name>